<gene>
    <name evidence="6" type="primary">puuD</name>
    <name evidence="6" type="ORF">C7M51_01857</name>
</gene>
<dbReference type="PANTHER" id="PTHR43235">
    <property type="entry name" value="GLUTAMINE AMIDOTRANSFERASE PB2B2.05-RELATED"/>
    <property type="match status" value="1"/>
</dbReference>
<comment type="pathway">
    <text evidence="4">Amine and polyamine degradation; putrescine degradation; 4-aminobutanoate from putrescine: step 4/4.</text>
</comment>
<dbReference type="InterPro" id="IPR044668">
    <property type="entry name" value="PuuD-like"/>
</dbReference>
<dbReference type="InterPro" id="IPR029062">
    <property type="entry name" value="Class_I_gatase-like"/>
</dbReference>
<accession>A0A6P1PY89</accession>
<comment type="catalytic activity">
    <reaction evidence="2">
        <text>4-(gamma-L-glutamylamino)butanoate + H2O = 4-aminobutanoate + L-glutamate</text>
        <dbReference type="Rhea" id="RHEA:19737"/>
        <dbReference type="ChEBI" id="CHEBI:15377"/>
        <dbReference type="ChEBI" id="CHEBI:29985"/>
        <dbReference type="ChEBI" id="CHEBI:58800"/>
        <dbReference type="ChEBI" id="CHEBI:59888"/>
        <dbReference type="EC" id="3.5.1.94"/>
    </reaction>
</comment>
<evidence type="ECO:0000256" key="2">
    <source>
        <dbReference type="ARBA" id="ARBA00052718"/>
    </source>
</evidence>
<reference evidence="6 7" key="1">
    <citation type="submission" date="2018-03" db="EMBL/GenBank/DDBJ databases">
        <title>Pantoea intestinalis SRCM103226 isolated form the mealworm.</title>
        <authorList>
            <person name="Jeong D.-Y."/>
            <person name="Kim J.W."/>
        </authorList>
    </citation>
    <scope>NUCLEOTIDE SEQUENCE [LARGE SCALE GENOMIC DNA]</scope>
    <source>
        <strain evidence="6 7">SRCM103226</strain>
    </source>
</reference>
<comment type="similarity">
    <text evidence="1">Belongs to the peptidase C26 family.</text>
</comment>
<comment type="function">
    <text evidence="3">Involved in the breakdown of putrescine via hydrolysis of the gamma-glutamyl linkage of gamma-glutamyl-gamma-aminobutyrate.</text>
</comment>
<dbReference type="InterPro" id="IPR011697">
    <property type="entry name" value="Peptidase_C26"/>
</dbReference>
<dbReference type="EMBL" id="CP028271">
    <property type="protein sequence ID" value="QHM71566.1"/>
    <property type="molecule type" value="Genomic_DNA"/>
</dbReference>
<dbReference type="PANTHER" id="PTHR43235:SF1">
    <property type="entry name" value="GLUTAMINE AMIDOTRANSFERASE PB2B2.05-RELATED"/>
    <property type="match status" value="1"/>
</dbReference>
<dbReference type="EC" id="3.5.1.94" evidence="5"/>
<dbReference type="CDD" id="cd01745">
    <property type="entry name" value="GATase1_2"/>
    <property type="match status" value="1"/>
</dbReference>
<organism evidence="6 7">
    <name type="scientific">Mixta intestinalis</name>
    <dbReference type="NCBI Taxonomy" id="1615494"/>
    <lineage>
        <taxon>Bacteria</taxon>
        <taxon>Pseudomonadati</taxon>
        <taxon>Pseudomonadota</taxon>
        <taxon>Gammaproteobacteria</taxon>
        <taxon>Enterobacterales</taxon>
        <taxon>Erwiniaceae</taxon>
        <taxon>Mixta</taxon>
    </lineage>
</organism>
<evidence type="ECO:0000313" key="7">
    <source>
        <dbReference type="Proteomes" id="UP000464053"/>
    </source>
</evidence>
<dbReference type="AlphaFoldDB" id="A0A6P1PY89"/>
<dbReference type="PROSITE" id="PS51273">
    <property type="entry name" value="GATASE_TYPE_1"/>
    <property type="match status" value="1"/>
</dbReference>
<dbReference type="KEGG" id="mint:C7M51_01857"/>
<keyword evidence="6" id="KW-0378">Hydrolase</keyword>
<evidence type="ECO:0000256" key="3">
    <source>
        <dbReference type="ARBA" id="ARBA00055068"/>
    </source>
</evidence>
<protein>
    <recommendedName>
        <fullName evidence="5">gamma-glutamyl-gamma-aminobutyrate hydrolase</fullName>
        <ecNumber evidence="5">3.5.1.94</ecNumber>
    </recommendedName>
</protein>
<proteinExistence type="inferred from homology"/>
<dbReference type="FunFam" id="3.40.50.880:FF:000030">
    <property type="entry name" value="Gamma-glutamyl-gamma-aminobutyrate hydrolase PuuD"/>
    <property type="match status" value="1"/>
</dbReference>
<sequence>MDKPLIGVVACHAVHEGHPAFTLHQKYLDAIMDAHGIAIILPHRPGQGEAITRRVLPLLDGLLLPGSPSNIEPWRYEAMGKEELADPGRDELALALIDQALPLHIPLLAICRGMQELAVATGGTLYRQLPIGETTHYANGDAPLAEQYAPTHAIQLAPDGRLAQLLHGTTSLRVNSLHQQGIHHPGPLLQIEATAPDGVIEAVSVPHHPFALGVQWHPEWRYQHDEASSRLFEAFLHACHQYRKEKRL</sequence>
<dbReference type="Gene3D" id="3.40.50.880">
    <property type="match status" value="1"/>
</dbReference>
<name>A0A6P1PY89_9GAMM</name>
<evidence type="ECO:0000256" key="5">
    <source>
        <dbReference type="ARBA" id="ARBA00066788"/>
    </source>
</evidence>
<dbReference type="GO" id="GO:0006598">
    <property type="term" value="P:polyamine catabolic process"/>
    <property type="evidence" value="ECO:0007669"/>
    <property type="project" value="TreeGrafter"/>
</dbReference>
<dbReference type="GO" id="GO:0005829">
    <property type="term" value="C:cytosol"/>
    <property type="evidence" value="ECO:0007669"/>
    <property type="project" value="TreeGrafter"/>
</dbReference>
<dbReference type="GO" id="GO:0033969">
    <property type="term" value="F:gamma-glutamyl-gamma-aminobutyrate hydrolase activity"/>
    <property type="evidence" value="ECO:0007669"/>
    <property type="project" value="UniProtKB-EC"/>
</dbReference>
<dbReference type="Pfam" id="PF07722">
    <property type="entry name" value="Peptidase_C26"/>
    <property type="match status" value="1"/>
</dbReference>
<keyword evidence="7" id="KW-1185">Reference proteome</keyword>
<evidence type="ECO:0000256" key="4">
    <source>
        <dbReference type="ARBA" id="ARBA00060634"/>
    </source>
</evidence>
<evidence type="ECO:0000313" key="6">
    <source>
        <dbReference type="EMBL" id="QHM71566.1"/>
    </source>
</evidence>
<dbReference type="SUPFAM" id="SSF52317">
    <property type="entry name" value="Class I glutamine amidotransferase-like"/>
    <property type="match status" value="1"/>
</dbReference>
<dbReference type="Proteomes" id="UP000464053">
    <property type="component" value="Chromosome"/>
</dbReference>
<evidence type="ECO:0000256" key="1">
    <source>
        <dbReference type="ARBA" id="ARBA00011083"/>
    </source>
</evidence>